<dbReference type="EMBL" id="LCEK01000013">
    <property type="protein sequence ID" value="KKS72127.1"/>
    <property type="molecule type" value="Genomic_DNA"/>
</dbReference>
<dbReference type="AlphaFoldDB" id="A0A0G1BFS9"/>
<proteinExistence type="predicted"/>
<comment type="caution">
    <text evidence="3">The sequence shown here is derived from an EMBL/GenBank/DDBJ whole genome shotgun (WGS) entry which is preliminary data.</text>
</comment>
<evidence type="ECO:0000256" key="1">
    <source>
        <dbReference type="SAM" id="Phobius"/>
    </source>
</evidence>
<feature type="signal peptide" evidence="2">
    <location>
        <begin position="1"/>
        <end position="25"/>
    </location>
</feature>
<keyword evidence="1" id="KW-0812">Transmembrane</keyword>
<sequence>MAWRRTIGICVFGFSFLFSARMVFAEEMCCVYFEENNAGADTCYSFDTGAEVSVVNTDAGERCPANTYSGRLLGAYGFGPSTSGLPPEPTSMTYRESQVSKNCIALTNVQLDGQGGTTSNLEVKKEAPGSPLCQKGLTMTSLPLRRLLVKAQLEDLARTLATFIQGNPFCCVPRAPQVSTQCTMLGSNQRHWDQLYMSIYGGLNPTNVFYFPPADQLANFYSCEPNATERDWIEAETLDITKPLPLFSPDNARYHYVVYPGMCNTQAGTNYLPPWGYGNTSQIPQQLQAMCTLAGEKYCACSDDLLACAPSFYKTLEACKAVLPMKVHTNGNFFSTLTQCLKLDESDGAKISCSSLILNSLPDKQLAIEYPQVTMLNPIGTSSISIIAGYVIQMLLNILGSIALLIFLYGGFLWMTARGNPDHIQRALATLLWGALGIIVIFASYAIVGFVLQTFL</sequence>
<keyword evidence="2" id="KW-0732">Signal</keyword>
<gene>
    <name evidence="3" type="ORF">UV42_C0013G0005</name>
</gene>
<dbReference type="Proteomes" id="UP000033867">
    <property type="component" value="Unassembled WGS sequence"/>
</dbReference>
<name>A0A0G1BFS9_9BACT</name>
<keyword evidence="1" id="KW-0472">Membrane</keyword>
<evidence type="ECO:0000313" key="3">
    <source>
        <dbReference type="EMBL" id="KKS72127.1"/>
    </source>
</evidence>
<evidence type="ECO:0000313" key="4">
    <source>
        <dbReference type="Proteomes" id="UP000033867"/>
    </source>
</evidence>
<feature type="chain" id="PRO_5002536059" evidence="2">
    <location>
        <begin position="26"/>
        <end position="456"/>
    </location>
</feature>
<accession>A0A0G1BFS9</accession>
<protein>
    <submittedName>
        <fullName evidence="3">Uncharacterized protein</fullName>
    </submittedName>
</protein>
<feature type="transmembrane region" description="Helical" evidence="1">
    <location>
        <begin position="390"/>
        <end position="415"/>
    </location>
</feature>
<feature type="transmembrane region" description="Helical" evidence="1">
    <location>
        <begin position="427"/>
        <end position="452"/>
    </location>
</feature>
<organism evidence="3 4">
    <name type="scientific">Candidatus Magasanikbacteria bacterium GW2011_GWE2_42_7</name>
    <dbReference type="NCBI Taxonomy" id="1619052"/>
    <lineage>
        <taxon>Bacteria</taxon>
        <taxon>Candidatus Magasanikiibacteriota</taxon>
    </lineage>
</organism>
<keyword evidence="1" id="KW-1133">Transmembrane helix</keyword>
<reference evidence="3 4" key="1">
    <citation type="journal article" date="2015" name="Nature">
        <title>rRNA introns, odd ribosomes, and small enigmatic genomes across a large radiation of phyla.</title>
        <authorList>
            <person name="Brown C.T."/>
            <person name="Hug L.A."/>
            <person name="Thomas B.C."/>
            <person name="Sharon I."/>
            <person name="Castelle C.J."/>
            <person name="Singh A."/>
            <person name="Wilkins M.J."/>
            <person name="Williams K.H."/>
            <person name="Banfield J.F."/>
        </authorList>
    </citation>
    <scope>NUCLEOTIDE SEQUENCE [LARGE SCALE GENOMIC DNA]</scope>
</reference>
<evidence type="ECO:0000256" key="2">
    <source>
        <dbReference type="SAM" id="SignalP"/>
    </source>
</evidence>